<dbReference type="Gene3D" id="2.60.120.1440">
    <property type="match status" value="1"/>
</dbReference>
<dbReference type="GO" id="GO:0016989">
    <property type="term" value="F:sigma factor antagonist activity"/>
    <property type="evidence" value="ECO:0007669"/>
    <property type="project" value="TreeGrafter"/>
</dbReference>
<evidence type="ECO:0000259" key="2">
    <source>
        <dbReference type="Pfam" id="PF16344"/>
    </source>
</evidence>
<dbReference type="Pfam" id="PF04773">
    <property type="entry name" value="FecR"/>
    <property type="match status" value="1"/>
</dbReference>
<proteinExistence type="predicted"/>
<accession>A0A927GGS6</accession>
<evidence type="ECO:0000313" key="4">
    <source>
        <dbReference type="Proteomes" id="UP000653797"/>
    </source>
</evidence>
<dbReference type="InterPro" id="IPR012373">
    <property type="entry name" value="Ferrdict_sens_TM"/>
</dbReference>
<comment type="caution">
    <text evidence="3">The sequence shown here is derived from an EMBL/GenBank/DDBJ whole genome shotgun (WGS) entry which is preliminary data.</text>
</comment>
<keyword evidence="4" id="KW-1185">Reference proteome</keyword>
<dbReference type="InterPro" id="IPR006860">
    <property type="entry name" value="FecR"/>
</dbReference>
<dbReference type="AlphaFoldDB" id="A0A927GGS6"/>
<dbReference type="PIRSF" id="PIRSF018266">
    <property type="entry name" value="FecR"/>
    <property type="match status" value="1"/>
</dbReference>
<evidence type="ECO:0000259" key="1">
    <source>
        <dbReference type="Pfam" id="PF04773"/>
    </source>
</evidence>
<dbReference type="RefSeq" id="WP_191042816.1">
    <property type="nucleotide sequence ID" value="NZ_JACXAA010000018.1"/>
</dbReference>
<feature type="domain" description="Protein FecR C-terminal" evidence="2">
    <location>
        <begin position="298"/>
        <end position="365"/>
    </location>
</feature>
<gene>
    <name evidence="3" type="ORF">IC230_30235</name>
</gene>
<dbReference type="Pfam" id="PF16344">
    <property type="entry name" value="FecR_C"/>
    <property type="match status" value="1"/>
</dbReference>
<dbReference type="PANTHER" id="PTHR30273">
    <property type="entry name" value="PERIPLASMIC SIGNAL SENSOR AND SIGMA FACTOR ACTIVATOR FECR-RELATED"/>
    <property type="match status" value="1"/>
</dbReference>
<dbReference type="InterPro" id="IPR032508">
    <property type="entry name" value="FecR_C"/>
</dbReference>
<organism evidence="3 4">
    <name type="scientific">Spirosoma validum</name>
    <dbReference type="NCBI Taxonomy" id="2771355"/>
    <lineage>
        <taxon>Bacteria</taxon>
        <taxon>Pseudomonadati</taxon>
        <taxon>Bacteroidota</taxon>
        <taxon>Cytophagia</taxon>
        <taxon>Cytophagales</taxon>
        <taxon>Cytophagaceae</taxon>
        <taxon>Spirosoma</taxon>
    </lineage>
</organism>
<sequence length="372" mass="41575">MKQASYSLIDFLKDPDFRDWVKHPDEAQDIYWQQFQELHPDKKPVLEQARQYVLVLAEQTAQDKPSMAESQLMRQTIQQRIHETTIPFTPSVAYNWSWTRIAASVVLVLGLGITAYWYSQNEKQPQGYQRFIQSAPQGTALSETRNNDTKPLTIFLSDGSSVVLQPGSRLSYPNTLTKREVYLTGKAFFEVVKDPANPFLVYTRGVATKVLGTSFSIDAPETNQPIKVAVKTGKVAVYSLDETTSLYPESTDSEQNSLVLTPNQSAEYVADSHHLVRKTDTVSTFLQPGTLIVAKQSFDFDETPVSDVFRTLEKAYGIDIVYNESALGKCSLTASLVGQPFHEKLSAVCKALDAHYSIQGNQVVITGGQRCQ</sequence>
<protein>
    <submittedName>
        <fullName evidence="3">FecR family protein</fullName>
    </submittedName>
</protein>
<dbReference type="PANTHER" id="PTHR30273:SF2">
    <property type="entry name" value="PROTEIN FECR"/>
    <property type="match status" value="1"/>
</dbReference>
<feature type="domain" description="FecR protein" evidence="1">
    <location>
        <begin position="152"/>
        <end position="235"/>
    </location>
</feature>
<dbReference type="Proteomes" id="UP000653797">
    <property type="component" value="Unassembled WGS sequence"/>
</dbReference>
<reference evidence="3" key="1">
    <citation type="submission" date="2020-09" db="EMBL/GenBank/DDBJ databases">
        <authorList>
            <person name="Kim M.K."/>
        </authorList>
    </citation>
    <scope>NUCLEOTIDE SEQUENCE</scope>
    <source>
        <strain evidence="3">BT704</strain>
    </source>
</reference>
<dbReference type="EMBL" id="JACXAA010000018">
    <property type="protein sequence ID" value="MBD2757194.1"/>
    <property type="molecule type" value="Genomic_DNA"/>
</dbReference>
<dbReference type="Gene3D" id="3.55.50.30">
    <property type="match status" value="1"/>
</dbReference>
<evidence type="ECO:0000313" key="3">
    <source>
        <dbReference type="EMBL" id="MBD2757194.1"/>
    </source>
</evidence>
<name>A0A927GGS6_9BACT</name>